<dbReference type="InterPro" id="IPR005828">
    <property type="entry name" value="MFS_sugar_transport-like"/>
</dbReference>
<dbReference type="Gene3D" id="1.20.1250.20">
    <property type="entry name" value="MFS general substrate transporter like domains"/>
    <property type="match status" value="1"/>
</dbReference>
<dbReference type="Proteomes" id="UP000184383">
    <property type="component" value="Unassembled WGS sequence"/>
</dbReference>
<dbReference type="GO" id="GO:0016020">
    <property type="term" value="C:membrane"/>
    <property type="evidence" value="ECO:0007669"/>
    <property type="project" value="UniProtKB-SubCell"/>
</dbReference>
<dbReference type="InterPro" id="IPR036259">
    <property type="entry name" value="MFS_trans_sf"/>
</dbReference>
<comment type="subcellular location">
    <subcellularLocation>
        <location evidence="1">Membrane</location>
    </subcellularLocation>
</comment>
<dbReference type="EMBL" id="KV878214">
    <property type="protein sequence ID" value="OJJ32895.1"/>
    <property type="molecule type" value="Genomic_DNA"/>
</dbReference>
<dbReference type="PANTHER" id="PTHR48020">
    <property type="entry name" value="PROTON MYO-INOSITOL COTRANSPORTER"/>
    <property type="match status" value="1"/>
</dbReference>
<keyword evidence="2" id="KW-0813">Transport</keyword>
<dbReference type="GO" id="GO:0022857">
    <property type="term" value="F:transmembrane transporter activity"/>
    <property type="evidence" value="ECO:0007669"/>
    <property type="project" value="InterPro"/>
</dbReference>
<keyword evidence="5 6" id="KW-0472">Membrane</keyword>
<feature type="transmembrane region" description="Helical" evidence="6">
    <location>
        <begin position="204"/>
        <end position="226"/>
    </location>
</feature>
<evidence type="ECO:0000313" key="7">
    <source>
        <dbReference type="EMBL" id="OJJ32895.1"/>
    </source>
</evidence>
<name>A0A1L9RD96_ASPWE</name>
<reference evidence="8" key="1">
    <citation type="journal article" date="2017" name="Genome Biol.">
        <title>Comparative genomics reveals high biological diversity and specific adaptations in the industrially and medically important fungal genus Aspergillus.</title>
        <authorList>
            <person name="de Vries R.P."/>
            <person name="Riley R."/>
            <person name="Wiebenga A."/>
            <person name="Aguilar-Osorio G."/>
            <person name="Amillis S."/>
            <person name="Uchima C.A."/>
            <person name="Anderluh G."/>
            <person name="Asadollahi M."/>
            <person name="Askin M."/>
            <person name="Barry K."/>
            <person name="Battaglia E."/>
            <person name="Bayram O."/>
            <person name="Benocci T."/>
            <person name="Braus-Stromeyer S.A."/>
            <person name="Caldana C."/>
            <person name="Canovas D."/>
            <person name="Cerqueira G.C."/>
            <person name="Chen F."/>
            <person name="Chen W."/>
            <person name="Choi C."/>
            <person name="Clum A."/>
            <person name="Dos Santos R.A."/>
            <person name="Damasio A.R."/>
            <person name="Diallinas G."/>
            <person name="Emri T."/>
            <person name="Fekete E."/>
            <person name="Flipphi M."/>
            <person name="Freyberg S."/>
            <person name="Gallo A."/>
            <person name="Gournas C."/>
            <person name="Habgood R."/>
            <person name="Hainaut M."/>
            <person name="Harispe M.L."/>
            <person name="Henrissat B."/>
            <person name="Hilden K.S."/>
            <person name="Hope R."/>
            <person name="Hossain A."/>
            <person name="Karabika E."/>
            <person name="Karaffa L."/>
            <person name="Karanyi Z."/>
            <person name="Krasevec N."/>
            <person name="Kuo A."/>
            <person name="Kusch H."/>
            <person name="LaButti K."/>
            <person name="Lagendijk E.L."/>
            <person name="Lapidus A."/>
            <person name="Levasseur A."/>
            <person name="Lindquist E."/>
            <person name="Lipzen A."/>
            <person name="Logrieco A.F."/>
            <person name="MacCabe A."/>
            <person name="Maekelae M.R."/>
            <person name="Malavazi I."/>
            <person name="Melin P."/>
            <person name="Meyer V."/>
            <person name="Mielnichuk N."/>
            <person name="Miskei M."/>
            <person name="Molnar A.P."/>
            <person name="Mule G."/>
            <person name="Ngan C.Y."/>
            <person name="Orejas M."/>
            <person name="Orosz E."/>
            <person name="Ouedraogo J.P."/>
            <person name="Overkamp K.M."/>
            <person name="Park H.-S."/>
            <person name="Perrone G."/>
            <person name="Piumi F."/>
            <person name="Punt P.J."/>
            <person name="Ram A.F."/>
            <person name="Ramon A."/>
            <person name="Rauscher S."/>
            <person name="Record E."/>
            <person name="Riano-Pachon D.M."/>
            <person name="Robert V."/>
            <person name="Roehrig J."/>
            <person name="Ruller R."/>
            <person name="Salamov A."/>
            <person name="Salih N.S."/>
            <person name="Samson R.A."/>
            <person name="Sandor E."/>
            <person name="Sanguinetti M."/>
            <person name="Schuetze T."/>
            <person name="Sepcic K."/>
            <person name="Shelest E."/>
            <person name="Sherlock G."/>
            <person name="Sophianopoulou V."/>
            <person name="Squina F.M."/>
            <person name="Sun H."/>
            <person name="Susca A."/>
            <person name="Todd R.B."/>
            <person name="Tsang A."/>
            <person name="Unkles S.E."/>
            <person name="van de Wiele N."/>
            <person name="van Rossen-Uffink D."/>
            <person name="Oliveira J.V."/>
            <person name="Vesth T.C."/>
            <person name="Visser J."/>
            <person name="Yu J.-H."/>
            <person name="Zhou M."/>
            <person name="Andersen M.R."/>
            <person name="Archer D.B."/>
            <person name="Baker S.E."/>
            <person name="Benoit I."/>
            <person name="Brakhage A.A."/>
            <person name="Braus G.H."/>
            <person name="Fischer R."/>
            <person name="Frisvad J.C."/>
            <person name="Goldman G.H."/>
            <person name="Houbraken J."/>
            <person name="Oakley B."/>
            <person name="Pocsi I."/>
            <person name="Scazzocchio C."/>
            <person name="Seiboth B."/>
            <person name="vanKuyk P.A."/>
            <person name="Wortman J."/>
            <person name="Dyer P.S."/>
            <person name="Grigoriev I.V."/>
        </authorList>
    </citation>
    <scope>NUCLEOTIDE SEQUENCE [LARGE SCALE GENOMIC DNA]</scope>
    <source>
        <strain evidence="8">DTO 134E9</strain>
    </source>
</reference>
<dbReference type="RefSeq" id="XP_040686572.1">
    <property type="nucleotide sequence ID" value="XM_040838466.1"/>
</dbReference>
<dbReference type="Pfam" id="PF00083">
    <property type="entry name" value="Sugar_tr"/>
    <property type="match status" value="1"/>
</dbReference>
<dbReference type="AlphaFoldDB" id="A0A1L9RD96"/>
<accession>A0A1L9RD96</accession>
<feature type="transmembrane region" description="Helical" evidence="6">
    <location>
        <begin position="151"/>
        <end position="171"/>
    </location>
</feature>
<evidence type="ECO:0000256" key="4">
    <source>
        <dbReference type="ARBA" id="ARBA00022989"/>
    </source>
</evidence>
<dbReference type="STRING" id="1073089.A0A1L9RD96"/>
<evidence type="ECO:0000256" key="2">
    <source>
        <dbReference type="ARBA" id="ARBA00022448"/>
    </source>
</evidence>
<evidence type="ECO:0000313" key="8">
    <source>
        <dbReference type="Proteomes" id="UP000184383"/>
    </source>
</evidence>
<keyword evidence="3 6" id="KW-0812">Transmembrane</keyword>
<protein>
    <recommendedName>
        <fullName evidence="9">Major facilitator superfamily (MFS) profile domain-containing protein</fullName>
    </recommendedName>
</protein>
<dbReference type="InterPro" id="IPR050814">
    <property type="entry name" value="Myo-inositol_Transporter"/>
</dbReference>
<feature type="transmembrane region" description="Helical" evidence="6">
    <location>
        <begin position="107"/>
        <end position="131"/>
    </location>
</feature>
<feature type="transmembrane region" description="Helical" evidence="6">
    <location>
        <begin position="178"/>
        <end position="198"/>
    </location>
</feature>
<evidence type="ECO:0000256" key="3">
    <source>
        <dbReference type="ARBA" id="ARBA00022692"/>
    </source>
</evidence>
<gene>
    <name evidence="7" type="ORF">ASPWEDRAFT_597428</name>
</gene>
<evidence type="ECO:0000256" key="1">
    <source>
        <dbReference type="ARBA" id="ARBA00004370"/>
    </source>
</evidence>
<dbReference type="SUPFAM" id="SSF103473">
    <property type="entry name" value="MFS general substrate transporter"/>
    <property type="match status" value="1"/>
</dbReference>
<keyword evidence="4 6" id="KW-1133">Transmembrane helix</keyword>
<sequence length="266" mass="30255">MSREIQHDSRGGIHLTIYHDELRSAHHQPEWTSHGPDDHRERQILLEADEFTTRHNLDYARDTIRKGALLASNVDIDRVDGLTRDELVIIGNEKSKNWHRHSGLSQVVYGCCGFGFLAGWNMFSLALPHSYLRVSDRLLQTKPANEEKLPMIFLVECLIALAGCWSTYIVNHSIGRRGAVFLSFILTFIDSVGETVGLRWQQLLIFRVLLAFGVGLQACTIPVYLAESSPTMSREKMLRLCSILRLHPLHRFSTSAIPSYLPFSRC</sequence>
<dbReference type="PANTHER" id="PTHR48020:SF12">
    <property type="entry name" value="PROTON MYO-INOSITOL COTRANSPORTER"/>
    <property type="match status" value="1"/>
</dbReference>
<proteinExistence type="predicted"/>
<dbReference type="OrthoDB" id="4498530at2759"/>
<dbReference type="VEuPathDB" id="FungiDB:ASPWEDRAFT_597428"/>
<keyword evidence="8" id="KW-1185">Reference proteome</keyword>
<evidence type="ECO:0000256" key="5">
    <source>
        <dbReference type="ARBA" id="ARBA00023136"/>
    </source>
</evidence>
<dbReference type="GeneID" id="63754314"/>
<evidence type="ECO:0008006" key="9">
    <source>
        <dbReference type="Google" id="ProtNLM"/>
    </source>
</evidence>
<organism evidence="7 8">
    <name type="scientific">Aspergillus wentii DTO 134E9</name>
    <dbReference type="NCBI Taxonomy" id="1073089"/>
    <lineage>
        <taxon>Eukaryota</taxon>
        <taxon>Fungi</taxon>
        <taxon>Dikarya</taxon>
        <taxon>Ascomycota</taxon>
        <taxon>Pezizomycotina</taxon>
        <taxon>Eurotiomycetes</taxon>
        <taxon>Eurotiomycetidae</taxon>
        <taxon>Eurotiales</taxon>
        <taxon>Aspergillaceae</taxon>
        <taxon>Aspergillus</taxon>
        <taxon>Aspergillus subgen. Cremei</taxon>
    </lineage>
</organism>
<evidence type="ECO:0000256" key="6">
    <source>
        <dbReference type="SAM" id="Phobius"/>
    </source>
</evidence>